<accession>A0A4V0P1J0</accession>
<reference evidence="2 3" key="1">
    <citation type="journal article" date="2019" name="ISME J.">
        <title>Isolation and characterization of a thermophilic sulfur- and iron-reducing thaumarchaeote from a terrestrial acidic hot spring.</title>
        <authorList>
            <person name="Kato S."/>
            <person name="Itoh T."/>
            <person name="Yuki M."/>
            <person name="Nagamori M."/>
            <person name="Ohnishi M."/>
            <person name="Uematsu K."/>
            <person name="Suzuki K."/>
            <person name="Takashina T."/>
            <person name="Ohkuma M."/>
        </authorList>
    </citation>
    <scope>NUCLEOTIDE SEQUENCE [LARGE SCALE GENOMIC DNA]</scope>
    <source>
        <strain evidence="2 3">NAS-02</strain>
    </source>
</reference>
<dbReference type="GO" id="GO:0004040">
    <property type="term" value="F:amidase activity"/>
    <property type="evidence" value="ECO:0007669"/>
    <property type="project" value="UniProtKB-EC"/>
</dbReference>
<protein>
    <submittedName>
        <fullName evidence="2">Aliphatic amidase AmiE</fullName>
        <ecNumber evidence="2">3.5.1.4</ecNumber>
    </submittedName>
</protein>
<dbReference type="PANTHER" id="PTHR23088">
    <property type="entry name" value="NITRILASE-RELATED"/>
    <property type="match status" value="1"/>
</dbReference>
<feature type="domain" description="CN hydrolase" evidence="1">
    <location>
        <begin position="1"/>
        <end position="221"/>
    </location>
</feature>
<name>A0A4V0P1J0_9ARCH</name>
<proteinExistence type="predicted"/>
<dbReference type="EC" id="3.5.1.4" evidence="2"/>
<dbReference type="PANTHER" id="PTHR23088:SF27">
    <property type="entry name" value="DEAMINATED GLUTATHIONE AMIDASE"/>
    <property type="match status" value="1"/>
</dbReference>
<evidence type="ECO:0000259" key="1">
    <source>
        <dbReference type="PROSITE" id="PS50263"/>
    </source>
</evidence>
<dbReference type="InterPro" id="IPR003010">
    <property type="entry name" value="C-N_Hydrolase"/>
</dbReference>
<evidence type="ECO:0000313" key="2">
    <source>
        <dbReference type="EMBL" id="BBE41890.1"/>
    </source>
</evidence>
<dbReference type="KEGG" id="ccai:NAS2_0501"/>
<dbReference type="Pfam" id="PF00795">
    <property type="entry name" value="CN_hydrolase"/>
    <property type="match status" value="1"/>
</dbReference>
<sequence>MGRVEDLDEGLRTIRELASTLGKVDLASLPEAWLERPLSEDEERRLTEEGMQVVSTLGGVLVMGGYWALRKGRPLMISRAVSASGVVSEASKRFPSNAVGERTEVAPGDGPSTFEFPGGRAGIVLCVDASYPELVRLPALEGAHVVINPASIPFDRIYLWRALAQSRAAENTVFFAVVNLADARYKDGRSVEGNSIVASPEGRIIIELGRKETTEVVNLDLDEIHARRERWPYLDDVREFYDGGRRRP</sequence>
<keyword evidence="2" id="KW-0378">Hydrolase</keyword>
<dbReference type="PROSITE" id="PS50263">
    <property type="entry name" value="CN_HYDROLASE"/>
    <property type="match status" value="1"/>
</dbReference>
<organism evidence="2 3">
    <name type="scientific">Conexivisphaera calida</name>
    <dbReference type="NCBI Taxonomy" id="1874277"/>
    <lineage>
        <taxon>Archaea</taxon>
        <taxon>Nitrososphaerota</taxon>
        <taxon>Conexivisphaeria</taxon>
        <taxon>Conexivisphaerales</taxon>
        <taxon>Conexivisphaeraceae</taxon>
        <taxon>Conexivisphaera</taxon>
    </lineage>
</organism>
<gene>
    <name evidence="2" type="ORF">NAS2_0501</name>
</gene>
<dbReference type="AlphaFoldDB" id="A0A4V0P1J0"/>
<dbReference type="InterPro" id="IPR036526">
    <property type="entry name" value="C-N_Hydrolase_sf"/>
</dbReference>
<keyword evidence="3" id="KW-1185">Reference proteome</keyword>
<dbReference type="Proteomes" id="UP000509448">
    <property type="component" value="Chromosome"/>
</dbReference>
<evidence type="ECO:0000313" key="3">
    <source>
        <dbReference type="Proteomes" id="UP000509448"/>
    </source>
</evidence>
<dbReference type="SUPFAM" id="SSF56317">
    <property type="entry name" value="Carbon-nitrogen hydrolase"/>
    <property type="match status" value="1"/>
</dbReference>
<dbReference type="EMBL" id="AP018732">
    <property type="protein sequence ID" value="BBE41890.1"/>
    <property type="molecule type" value="Genomic_DNA"/>
</dbReference>
<dbReference type="Gene3D" id="3.60.110.10">
    <property type="entry name" value="Carbon-nitrogen hydrolase"/>
    <property type="match status" value="1"/>
</dbReference>
<dbReference type="CDD" id="cd07197">
    <property type="entry name" value="nitrilase"/>
    <property type="match status" value="1"/>
</dbReference>